<evidence type="ECO:0000313" key="2">
    <source>
        <dbReference type="EMBL" id="TYB76188.1"/>
    </source>
</evidence>
<feature type="transmembrane region" description="Helical" evidence="1">
    <location>
        <begin position="12"/>
        <end position="30"/>
    </location>
</feature>
<comment type="caution">
    <text evidence="2">The sequence shown here is derived from an EMBL/GenBank/DDBJ whole genome shotgun (WGS) entry which is preliminary data.</text>
</comment>
<evidence type="ECO:0000256" key="1">
    <source>
        <dbReference type="SAM" id="Phobius"/>
    </source>
</evidence>
<dbReference type="OrthoDB" id="1448315at2"/>
<dbReference type="EMBL" id="VSKK01000003">
    <property type="protein sequence ID" value="TYB76188.1"/>
    <property type="molecule type" value="Genomic_DNA"/>
</dbReference>
<reference evidence="2 3" key="1">
    <citation type="submission" date="2019-08" db="EMBL/GenBank/DDBJ databases">
        <title>Genomes of Antarctic Bizionia species.</title>
        <authorList>
            <person name="Bowman J.P."/>
        </authorList>
    </citation>
    <scope>NUCLEOTIDE SEQUENCE [LARGE SCALE GENOMIC DNA]</scope>
    <source>
        <strain evidence="2 3">ADA-4</strain>
    </source>
</reference>
<sequence>MKSEKTSFKSRLIFGLVAGFFSGFGIFLWDFFEEEPIVIEKYVFQAVFTGLFMALAFGYKVDKKNEP</sequence>
<organism evidence="2 3">
    <name type="scientific">Bizionia myxarmorum</name>
    <dbReference type="NCBI Taxonomy" id="291186"/>
    <lineage>
        <taxon>Bacteria</taxon>
        <taxon>Pseudomonadati</taxon>
        <taxon>Bacteroidota</taxon>
        <taxon>Flavobacteriia</taxon>
        <taxon>Flavobacteriales</taxon>
        <taxon>Flavobacteriaceae</taxon>
        <taxon>Bizionia</taxon>
    </lineage>
</organism>
<keyword evidence="1" id="KW-1133">Transmembrane helix</keyword>
<protein>
    <submittedName>
        <fullName evidence="2">Uncharacterized protein</fullName>
    </submittedName>
</protein>
<feature type="transmembrane region" description="Helical" evidence="1">
    <location>
        <begin position="42"/>
        <end position="61"/>
    </location>
</feature>
<proteinExistence type="predicted"/>
<dbReference type="Proteomes" id="UP000323720">
    <property type="component" value="Unassembled WGS sequence"/>
</dbReference>
<keyword evidence="3" id="KW-1185">Reference proteome</keyword>
<dbReference type="AlphaFoldDB" id="A0A5D0R691"/>
<keyword evidence="1" id="KW-0472">Membrane</keyword>
<name>A0A5D0R691_9FLAO</name>
<gene>
    <name evidence="2" type="ORF">ES674_11365</name>
</gene>
<keyword evidence="1" id="KW-0812">Transmembrane</keyword>
<accession>A0A5D0R691</accession>
<evidence type="ECO:0000313" key="3">
    <source>
        <dbReference type="Proteomes" id="UP000323720"/>
    </source>
</evidence>
<dbReference type="RefSeq" id="WP_148404167.1">
    <property type="nucleotide sequence ID" value="NZ_VSKK01000003.1"/>
</dbReference>